<dbReference type="Proteomes" id="UP000235786">
    <property type="component" value="Unassembled WGS sequence"/>
</dbReference>
<organism evidence="2 3">
    <name type="scientific">Hyaloscypha variabilis (strain UAMH 11265 / GT02V1 / F)</name>
    <name type="common">Meliniomyces variabilis</name>
    <dbReference type="NCBI Taxonomy" id="1149755"/>
    <lineage>
        <taxon>Eukaryota</taxon>
        <taxon>Fungi</taxon>
        <taxon>Dikarya</taxon>
        <taxon>Ascomycota</taxon>
        <taxon>Pezizomycotina</taxon>
        <taxon>Leotiomycetes</taxon>
        <taxon>Helotiales</taxon>
        <taxon>Hyaloscyphaceae</taxon>
        <taxon>Hyaloscypha</taxon>
        <taxon>Hyaloscypha variabilis</taxon>
    </lineage>
</organism>
<proteinExistence type="predicted"/>
<accession>A0A2J6RCU3</accession>
<evidence type="ECO:0000313" key="3">
    <source>
        <dbReference type="Proteomes" id="UP000235786"/>
    </source>
</evidence>
<dbReference type="EMBL" id="KZ613951">
    <property type="protein sequence ID" value="PMD36340.1"/>
    <property type="molecule type" value="Genomic_DNA"/>
</dbReference>
<dbReference type="AlphaFoldDB" id="A0A2J6RCU3"/>
<feature type="region of interest" description="Disordered" evidence="1">
    <location>
        <begin position="1"/>
        <end position="42"/>
    </location>
</feature>
<dbReference type="OrthoDB" id="10254945at2759"/>
<dbReference type="STRING" id="1149755.A0A2J6RCU3"/>
<reference evidence="2 3" key="1">
    <citation type="submission" date="2016-04" db="EMBL/GenBank/DDBJ databases">
        <title>A degradative enzymes factory behind the ericoid mycorrhizal symbiosis.</title>
        <authorList>
            <consortium name="DOE Joint Genome Institute"/>
            <person name="Martino E."/>
            <person name="Morin E."/>
            <person name="Grelet G."/>
            <person name="Kuo A."/>
            <person name="Kohler A."/>
            <person name="Daghino S."/>
            <person name="Barry K."/>
            <person name="Choi C."/>
            <person name="Cichocki N."/>
            <person name="Clum A."/>
            <person name="Copeland A."/>
            <person name="Hainaut M."/>
            <person name="Haridas S."/>
            <person name="Labutti K."/>
            <person name="Lindquist E."/>
            <person name="Lipzen A."/>
            <person name="Khouja H.-R."/>
            <person name="Murat C."/>
            <person name="Ohm R."/>
            <person name="Olson A."/>
            <person name="Spatafora J."/>
            <person name="Veneault-Fourrey C."/>
            <person name="Henrissat B."/>
            <person name="Grigoriev I."/>
            <person name="Martin F."/>
            <person name="Perotto S."/>
        </authorList>
    </citation>
    <scope>NUCLEOTIDE SEQUENCE [LARGE SCALE GENOMIC DNA]</scope>
    <source>
        <strain evidence="2 3">F</strain>
    </source>
</reference>
<gene>
    <name evidence="2" type="ORF">L207DRAFT_587345</name>
</gene>
<evidence type="ECO:0000256" key="1">
    <source>
        <dbReference type="SAM" id="MobiDB-lite"/>
    </source>
</evidence>
<sequence length="725" mass="83417">MASAGGPPRSAFPSAPPFLSQLPPGARTRPSKLADKYGVYGGPPPQLDLRSALTPIDTLFPLDPNKLSQKEQDARELKQIIEKIQREEMFEGFTSRELVDLDVWTTRELKAGDLSNPIMDLLHRDRWEKGPDLKTEREKLPSLRRNNVGKGDWTAANADIYAELEPVLMIASRILMSIHLVPWFDALLLGDIRKVAKDRLPQRFKQEDNIYTFHPRPFSRERAKERFEETKQRREAIFSTLIQEYSFTLGFMNGVDPPHVGIKAGEEDGLTTHTDENCIVVLLNTGLIEPLLLYRRVLTDCERMGHHWMAAITLVHEVMHAIQLVRVDKDRANGVRQWNADAEEPYFEDEQIPEIGWSMENALWLRRKLLAFCPILSLDTLRPYTIKVPVKASVYEQVQQTGFWEVLVRAHGFKVLQGEFPKQASFVQFKNFPTENDDLSTFDLLPSIPLIKTIHSTTELDYLKGLIVSEVQAYKVAKDIFRSSTSEQEFWDNSQAMEKHVVWFRRITNNQPMEAREAMTVLQFMPLSIKNHLDMISALLLLEKRFGAVYKDRRGNLLHWNRGTRRFMSFLRSRFQEEAEIFNTVERELLNIEYARMILAEPNDTPKGLGVQFEEFQALVKAQEFFDQGNFAQCYAQCNKYYNFQSSLVANAACSLLIAQLRDIVEYQARVNALQTGQRILEVLRNGDMMSSCQPGWDTILDQWIALSARVGGQMITESQQNVQE</sequence>
<keyword evidence="3" id="KW-1185">Reference proteome</keyword>
<name>A0A2J6RCU3_HYAVF</name>
<evidence type="ECO:0000313" key="2">
    <source>
        <dbReference type="EMBL" id="PMD36340.1"/>
    </source>
</evidence>
<protein>
    <submittedName>
        <fullName evidence="2">Uncharacterized protein</fullName>
    </submittedName>
</protein>
<feature type="compositionally biased region" description="Low complexity" evidence="1">
    <location>
        <begin position="1"/>
        <end position="20"/>
    </location>
</feature>